<dbReference type="Proteomes" id="UP000028990">
    <property type="component" value="Unassembled WGS sequence"/>
</dbReference>
<organism evidence="13 14">
    <name type="scientific">Fukomys damarensis</name>
    <name type="common">Damaraland mole rat</name>
    <name type="synonym">Cryptomys damarensis</name>
    <dbReference type="NCBI Taxonomy" id="885580"/>
    <lineage>
        <taxon>Eukaryota</taxon>
        <taxon>Metazoa</taxon>
        <taxon>Chordata</taxon>
        <taxon>Craniata</taxon>
        <taxon>Vertebrata</taxon>
        <taxon>Euteleostomi</taxon>
        <taxon>Mammalia</taxon>
        <taxon>Eutheria</taxon>
        <taxon>Euarchontoglires</taxon>
        <taxon>Glires</taxon>
        <taxon>Rodentia</taxon>
        <taxon>Hystricomorpha</taxon>
        <taxon>Bathyergidae</taxon>
        <taxon>Fukomys</taxon>
    </lineage>
</organism>
<feature type="region of interest" description="Disordered" evidence="10">
    <location>
        <begin position="333"/>
        <end position="358"/>
    </location>
</feature>
<keyword evidence="3 11" id="KW-0812">Transmembrane</keyword>
<reference evidence="13 14" key="1">
    <citation type="submission" date="2013-11" db="EMBL/GenBank/DDBJ databases">
        <title>The Damaraland mole rat (Fukomys damarensis) genome and evolution of African mole rats.</title>
        <authorList>
            <person name="Gladyshev V.N."/>
            <person name="Fang X."/>
        </authorList>
    </citation>
    <scope>NUCLEOTIDE SEQUENCE [LARGE SCALE GENOMIC DNA]</scope>
    <source>
        <tissue evidence="13">Liver</tissue>
    </source>
</reference>
<dbReference type="EMBL" id="KN121558">
    <property type="protein sequence ID" value="KFO36015.1"/>
    <property type="molecule type" value="Genomic_DNA"/>
</dbReference>
<evidence type="ECO:0000259" key="12">
    <source>
        <dbReference type="PROSITE" id="PS50262"/>
    </source>
</evidence>
<dbReference type="PROSITE" id="PS50262">
    <property type="entry name" value="G_PROTEIN_RECEP_F1_2"/>
    <property type="match status" value="1"/>
</dbReference>
<feature type="transmembrane region" description="Helical" evidence="11">
    <location>
        <begin position="249"/>
        <end position="270"/>
    </location>
</feature>
<dbReference type="PRINTS" id="PR00237">
    <property type="entry name" value="GPCRRHODOPSN"/>
</dbReference>
<keyword evidence="7 11" id="KW-0472">Membrane</keyword>
<gene>
    <name evidence="13" type="ORF">H920_02525</name>
</gene>
<dbReference type="GO" id="GO:0004984">
    <property type="term" value="F:olfactory receptor activity"/>
    <property type="evidence" value="ECO:0007669"/>
    <property type="project" value="InterPro"/>
</dbReference>
<feature type="transmembrane region" description="Helical" evidence="11">
    <location>
        <begin position="203"/>
        <end position="228"/>
    </location>
</feature>
<feature type="transmembrane region" description="Helical" evidence="11">
    <location>
        <begin position="70"/>
        <end position="94"/>
    </location>
</feature>
<evidence type="ECO:0000256" key="2">
    <source>
        <dbReference type="ARBA" id="ARBA00022606"/>
    </source>
</evidence>
<keyword evidence="6" id="KW-0297">G-protein coupled receptor</keyword>
<keyword evidence="14" id="KW-1185">Reference proteome</keyword>
<evidence type="ECO:0000256" key="6">
    <source>
        <dbReference type="ARBA" id="ARBA00023040"/>
    </source>
</evidence>
<accession>A0A091E0C3</accession>
<keyword evidence="2" id="KW-0716">Sensory transduction</keyword>
<keyword evidence="4" id="KW-0552">Olfaction</keyword>
<evidence type="ECO:0000313" key="14">
    <source>
        <dbReference type="Proteomes" id="UP000028990"/>
    </source>
</evidence>
<evidence type="ECO:0000256" key="9">
    <source>
        <dbReference type="ARBA" id="ARBA00023224"/>
    </source>
</evidence>
<feature type="transmembrane region" description="Helical" evidence="11">
    <location>
        <begin position="282"/>
        <end position="301"/>
    </location>
</feature>
<evidence type="ECO:0000256" key="7">
    <source>
        <dbReference type="ARBA" id="ARBA00023136"/>
    </source>
</evidence>
<comment type="subcellular location">
    <subcellularLocation>
        <location evidence="1">Membrane</location>
        <topology evidence="1">Multi-pass membrane protein</topology>
    </subcellularLocation>
</comment>
<dbReference type="FunFam" id="1.20.1070.10:FF:000002">
    <property type="entry name" value="Olfactory receptor"/>
    <property type="match status" value="1"/>
</dbReference>
<evidence type="ECO:0000256" key="10">
    <source>
        <dbReference type="SAM" id="MobiDB-lite"/>
    </source>
</evidence>
<dbReference type="SUPFAM" id="SSF81321">
    <property type="entry name" value="Family A G protein-coupled receptor-like"/>
    <property type="match status" value="1"/>
</dbReference>
<dbReference type="STRING" id="885580.ENSFDAP00000015174"/>
<feature type="domain" description="G-protein coupled receptors family 1 profile" evidence="12">
    <location>
        <begin position="49"/>
        <end position="299"/>
    </location>
</feature>
<evidence type="ECO:0000256" key="8">
    <source>
        <dbReference type="ARBA" id="ARBA00023170"/>
    </source>
</evidence>
<evidence type="ECO:0000313" key="13">
    <source>
        <dbReference type="EMBL" id="KFO36015.1"/>
    </source>
</evidence>
<protein>
    <submittedName>
        <fullName evidence="13">Olfactory receptor 51S1</fullName>
    </submittedName>
</protein>
<evidence type="ECO:0000256" key="5">
    <source>
        <dbReference type="ARBA" id="ARBA00022989"/>
    </source>
</evidence>
<dbReference type="PANTHER" id="PTHR26450">
    <property type="entry name" value="OLFACTORY RECEPTOR 56B1-RELATED"/>
    <property type="match status" value="1"/>
</dbReference>
<dbReference type="GO" id="GO:0005886">
    <property type="term" value="C:plasma membrane"/>
    <property type="evidence" value="ECO:0007669"/>
    <property type="project" value="TreeGrafter"/>
</dbReference>
<dbReference type="InterPro" id="IPR050402">
    <property type="entry name" value="OR51/52/56-like"/>
</dbReference>
<dbReference type="Pfam" id="PF13853">
    <property type="entry name" value="7tm_4"/>
    <property type="match status" value="1"/>
</dbReference>
<dbReference type="PRINTS" id="PR00245">
    <property type="entry name" value="OLFACTORYR"/>
</dbReference>
<proteinExistence type="predicted"/>
<feature type="transmembrane region" description="Helical" evidence="11">
    <location>
        <begin position="40"/>
        <end position="58"/>
    </location>
</feature>
<evidence type="ECO:0000256" key="4">
    <source>
        <dbReference type="ARBA" id="ARBA00022725"/>
    </source>
</evidence>
<dbReference type="PANTHER" id="PTHR26450:SF73">
    <property type="entry name" value="OLFACTORY RECEPTOR 51S1"/>
    <property type="match status" value="1"/>
</dbReference>
<dbReference type="InterPro" id="IPR000725">
    <property type="entry name" value="Olfact_rcpt"/>
</dbReference>
<dbReference type="InterPro" id="IPR017452">
    <property type="entry name" value="GPCR_Rhodpsn_7TM"/>
</dbReference>
<evidence type="ECO:0000256" key="1">
    <source>
        <dbReference type="ARBA" id="ARBA00004141"/>
    </source>
</evidence>
<keyword evidence="8 13" id="KW-0675">Receptor</keyword>
<feature type="transmembrane region" description="Helical" evidence="11">
    <location>
        <begin position="149"/>
        <end position="171"/>
    </location>
</feature>
<sequence length="392" mass="43023">MLTLLTPAAPNSSTSMAPTFRLVGMPGLSAVPSWWTVPLLALYLLSALGNGTILWIIALEPTPHRPMHFFLFLLSMSDVGLTTALMPTLLGLALANIHSIPASACLLQMFFVHVFSVMESSVLLAMAFDRALAICRPLHYPTILTNGTISKIGLAIVFRCLGVHLPLPFLLAHMPYCHPQTLTHSYCLHPDMARLACPGAWGALYSLVVVLSAMALDPLLIFFSYGLIGRVLHSVASSEDRWKAAQTCAAHLSAVLLFYLPMILLALVNRLKLPLPQPAHTLLSYVHFLLPPLLNPILYSVKTKEIREKILKRLQRRRVAGLDKEFLGNACIGGNPHGVEQEDSQHSGDGRERQAQVRQDQHAEEVVHWLVKEASVLMSQDGAVAKNGHEVT</sequence>
<keyword evidence="9" id="KW-0807">Transducer</keyword>
<evidence type="ECO:0000256" key="3">
    <source>
        <dbReference type="ARBA" id="ARBA00022692"/>
    </source>
</evidence>
<dbReference type="GO" id="GO:0071396">
    <property type="term" value="P:cellular response to lipid"/>
    <property type="evidence" value="ECO:0007669"/>
    <property type="project" value="UniProtKB-ARBA"/>
</dbReference>
<feature type="transmembrane region" description="Helical" evidence="11">
    <location>
        <begin position="106"/>
        <end position="128"/>
    </location>
</feature>
<dbReference type="GO" id="GO:0004930">
    <property type="term" value="F:G protein-coupled receptor activity"/>
    <property type="evidence" value="ECO:0007669"/>
    <property type="project" value="UniProtKB-KW"/>
</dbReference>
<dbReference type="Gene3D" id="1.20.1070.10">
    <property type="entry name" value="Rhodopsin 7-helix transmembrane proteins"/>
    <property type="match status" value="1"/>
</dbReference>
<dbReference type="InterPro" id="IPR000276">
    <property type="entry name" value="GPCR_Rhodpsn"/>
</dbReference>
<keyword evidence="5 11" id="KW-1133">Transmembrane helix</keyword>
<dbReference type="eggNOG" id="ENOG502RF9W">
    <property type="taxonomic scope" value="Eukaryota"/>
</dbReference>
<dbReference type="AlphaFoldDB" id="A0A091E0C3"/>
<feature type="compositionally biased region" description="Basic and acidic residues" evidence="10">
    <location>
        <begin position="339"/>
        <end position="358"/>
    </location>
</feature>
<name>A0A091E0C3_FUKDA</name>
<evidence type="ECO:0000256" key="11">
    <source>
        <dbReference type="SAM" id="Phobius"/>
    </source>
</evidence>